<dbReference type="SMART" id="SM00829">
    <property type="entry name" value="PKS_ER"/>
    <property type="match status" value="1"/>
</dbReference>
<keyword evidence="6" id="KW-0520">NAD</keyword>
<dbReference type="InterPro" id="IPR011032">
    <property type="entry name" value="GroES-like_sf"/>
</dbReference>
<keyword evidence="9" id="KW-1185">Reference proteome</keyword>
<organism evidence="8 9">
    <name type="scientific">Rhizodiscina lignyota</name>
    <dbReference type="NCBI Taxonomy" id="1504668"/>
    <lineage>
        <taxon>Eukaryota</taxon>
        <taxon>Fungi</taxon>
        <taxon>Dikarya</taxon>
        <taxon>Ascomycota</taxon>
        <taxon>Pezizomycotina</taxon>
        <taxon>Dothideomycetes</taxon>
        <taxon>Pleosporomycetidae</taxon>
        <taxon>Aulographales</taxon>
        <taxon>Rhizodiscinaceae</taxon>
        <taxon>Rhizodiscina</taxon>
    </lineage>
</organism>
<dbReference type="InterPro" id="IPR020843">
    <property type="entry name" value="ER"/>
</dbReference>
<comment type="similarity">
    <text evidence="2">Belongs to the zinc-containing alcohol dehydrogenase family.</text>
</comment>
<evidence type="ECO:0000313" key="8">
    <source>
        <dbReference type="EMBL" id="KAF2100890.1"/>
    </source>
</evidence>
<keyword evidence="3" id="KW-0479">Metal-binding</keyword>
<gene>
    <name evidence="8" type="ORF">NA57DRAFT_74488</name>
</gene>
<feature type="domain" description="Enoyl reductase (ER)" evidence="7">
    <location>
        <begin position="18"/>
        <end position="350"/>
    </location>
</feature>
<evidence type="ECO:0000256" key="5">
    <source>
        <dbReference type="ARBA" id="ARBA00023002"/>
    </source>
</evidence>
<proteinExistence type="inferred from homology"/>
<dbReference type="Pfam" id="PF00107">
    <property type="entry name" value="ADH_zinc_N"/>
    <property type="match status" value="1"/>
</dbReference>
<dbReference type="InterPro" id="IPR036291">
    <property type="entry name" value="NAD(P)-bd_dom_sf"/>
</dbReference>
<evidence type="ECO:0000256" key="3">
    <source>
        <dbReference type="ARBA" id="ARBA00022723"/>
    </source>
</evidence>
<dbReference type="OrthoDB" id="1879366at2759"/>
<dbReference type="InterPro" id="IPR013154">
    <property type="entry name" value="ADH-like_N"/>
</dbReference>
<dbReference type="PANTHER" id="PTHR42940">
    <property type="entry name" value="ALCOHOL DEHYDROGENASE 1-RELATED"/>
    <property type="match status" value="1"/>
</dbReference>
<evidence type="ECO:0000256" key="2">
    <source>
        <dbReference type="ARBA" id="ARBA00008072"/>
    </source>
</evidence>
<dbReference type="Gene3D" id="3.40.50.720">
    <property type="entry name" value="NAD(P)-binding Rossmann-like Domain"/>
    <property type="match status" value="1"/>
</dbReference>
<evidence type="ECO:0000256" key="4">
    <source>
        <dbReference type="ARBA" id="ARBA00022833"/>
    </source>
</evidence>
<evidence type="ECO:0000259" key="7">
    <source>
        <dbReference type="SMART" id="SM00829"/>
    </source>
</evidence>
<dbReference type="GO" id="GO:0004022">
    <property type="term" value="F:alcohol dehydrogenase (NAD+) activity"/>
    <property type="evidence" value="ECO:0007669"/>
    <property type="project" value="TreeGrafter"/>
</dbReference>
<sequence>MGTVIPESMLACQVVEFNRPYVLRTVPVPGPQSLGSYDLLLKTAVASLCHTDSMVIEGRMTGTKLPITGSHEGTGVVVAKGSAVSDFAVGDRVLAGIPRNRCGECDDCASSDTQYCSNRQGGIGLQVDGAFAEYVLVDSRDASVIPDGLDFVSAAPLACAGITVWRALEQTRLVDSQWLGVIGSGGGLGHLAIQFAKKKGLKVVGVDARDEGVELSAKAGADLVQDARRGQEAVVHEIIEATGGKGVGATINLSEAKSAASLGCAITAKHGRLVQVAQPPEVVIPFRELVFRDITVKGSLTGSAKQTQEMLHFVAKHGIHVETNIYHGLSEVSRMVIDAHSGRLKGKSVVIVDNTLA</sequence>
<accession>A0A9P4IKG4</accession>
<dbReference type="InterPro" id="IPR013149">
    <property type="entry name" value="ADH-like_C"/>
</dbReference>
<dbReference type="Gene3D" id="3.90.180.10">
    <property type="entry name" value="Medium-chain alcohol dehydrogenases, catalytic domain"/>
    <property type="match status" value="1"/>
</dbReference>
<dbReference type="EMBL" id="ML978124">
    <property type="protein sequence ID" value="KAF2100890.1"/>
    <property type="molecule type" value="Genomic_DNA"/>
</dbReference>
<dbReference type="SUPFAM" id="SSF50129">
    <property type="entry name" value="GroES-like"/>
    <property type="match status" value="1"/>
</dbReference>
<keyword evidence="4" id="KW-0862">Zinc</keyword>
<dbReference type="GO" id="GO:0046872">
    <property type="term" value="F:metal ion binding"/>
    <property type="evidence" value="ECO:0007669"/>
    <property type="project" value="UniProtKB-KW"/>
</dbReference>
<dbReference type="FunFam" id="3.40.50.720:FF:000039">
    <property type="entry name" value="Alcohol dehydrogenase AdhP"/>
    <property type="match status" value="1"/>
</dbReference>
<evidence type="ECO:0000256" key="6">
    <source>
        <dbReference type="ARBA" id="ARBA00023027"/>
    </source>
</evidence>
<dbReference type="PANTHER" id="PTHR42940:SF8">
    <property type="entry name" value="VACUOLAR PROTEIN SORTING-ASSOCIATED PROTEIN 11"/>
    <property type="match status" value="1"/>
</dbReference>
<dbReference type="Pfam" id="PF08240">
    <property type="entry name" value="ADH_N"/>
    <property type="match status" value="1"/>
</dbReference>
<keyword evidence="5" id="KW-0560">Oxidoreductase</keyword>
<evidence type="ECO:0000313" key="9">
    <source>
        <dbReference type="Proteomes" id="UP000799772"/>
    </source>
</evidence>
<comment type="cofactor">
    <cofactor evidence="1">
        <name>Zn(2+)</name>
        <dbReference type="ChEBI" id="CHEBI:29105"/>
    </cofactor>
</comment>
<evidence type="ECO:0000256" key="1">
    <source>
        <dbReference type="ARBA" id="ARBA00001947"/>
    </source>
</evidence>
<dbReference type="AlphaFoldDB" id="A0A9P4IKG4"/>
<comment type="caution">
    <text evidence="8">The sequence shown here is derived from an EMBL/GenBank/DDBJ whole genome shotgun (WGS) entry which is preliminary data.</text>
</comment>
<dbReference type="GO" id="GO:0005737">
    <property type="term" value="C:cytoplasm"/>
    <property type="evidence" value="ECO:0007669"/>
    <property type="project" value="TreeGrafter"/>
</dbReference>
<dbReference type="SUPFAM" id="SSF51735">
    <property type="entry name" value="NAD(P)-binding Rossmann-fold domains"/>
    <property type="match status" value="1"/>
</dbReference>
<name>A0A9P4IKG4_9PEZI</name>
<protein>
    <submittedName>
        <fullName evidence="8">Alcohol dehydrogenase</fullName>
    </submittedName>
</protein>
<dbReference type="Proteomes" id="UP000799772">
    <property type="component" value="Unassembled WGS sequence"/>
</dbReference>
<reference evidence="8" key="1">
    <citation type="journal article" date="2020" name="Stud. Mycol.">
        <title>101 Dothideomycetes genomes: a test case for predicting lifestyles and emergence of pathogens.</title>
        <authorList>
            <person name="Haridas S."/>
            <person name="Albert R."/>
            <person name="Binder M."/>
            <person name="Bloem J."/>
            <person name="Labutti K."/>
            <person name="Salamov A."/>
            <person name="Andreopoulos B."/>
            <person name="Baker S."/>
            <person name="Barry K."/>
            <person name="Bills G."/>
            <person name="Bluhm B."/>
            <person name="Cannon C."/>
            <person name="Castanera R."/>
            <person name="Culley D."/>
            <person name="Daum C."/>
            <person name="Ezra D."/>
            <person name="Gonzalez J."/>
            <person name="Henrissat B."/>
            <person name="Kuo A."/>
            <person name="Liang C."/>
            <person name="Lipzen A."/>
            <person name="Lutzoni F."/>
            <person name="Magnuson J."/>
            <person name="Mondo S."/>
            <person name="Nolan M."/>
            <person name="Ohm R."/>
            <person name="Pangilinan J."/>
            <person name="Park H.-J."/>
            <person name="Ramirez L."/>
            <person name="Alfaro M."/>
            <person name="Sun H."/>
            <person name="Tritt A."/>
            <person name="Yoshinaga Y."/>
            <person name="Zwiers L.-H."/>
            <person name="Turgeon B."/>
            <person name="Goodwin S."/>
            <person name="Spatafora J."/>
            <person name="Crous P."/>
            <person name="Grigoriev I."/>
        </authorList>
    </citation>
    <scope>NUCLEOTIDE SEQUENCE</scope>
    <source>
        <strain evidence="8">CBS 133067</strain>
    </source>
</reference>